<dbReference type="SMART" id="SM00530">
    <property type="entry name" value="HTH_XRE"/>
    <property type="match status" value="1"/>
</dbReference>
<evidence type="ECO:0000313" key="3">
    <source>
        <dbReference type="Proteomes" id="UP001271769"/>
    </source>
</evidence>
<gene>
    <name evidence="2" type="ORF">SMD31_12180</name>
</gene>
<sequence length="147" mass="16474">MPRERKSSGRMASKGFPNPIDVHVGKKLQLRRTLLGMSQERLGTLIGLTFQQIQKYESGANRVSSSRLFDIAQVLDVSIPYFFEGMTSEVEGQSPGHLQGAVPLVTDAEKDPMARRETLELVRAYYQIKSPKVRKNLVDLARSLGKK</sequence>
<comment type="caution">
    <text evidence="2">The sequence shown here is derived from an EMBL/GenBank/DDBJ whole genome shotgun (WGS) entry which is preliminary data.</text>
</comment>
<keyword evidence="3" id="KW-1185">Reference proteome</keyword>
<name>A0ABU5DZD6_9PROT</name>
<reference evidence="2 3" key="1">
    <citation type="journal article" date="2013" name="Antonie Van Leeuwenhoek">
        <title>Dongia rigui sp. nov., isolated from freshwater of a large wetland in Korea.</title>
        <authorList>
            <person name="Baik K.S."/>
            <person name="Hwang Y.M."/>
            <person name="Choi J.S."/>
            <person name="Kwon J."/>
            <person name="Seong C.N."/>
        </authorList>
    </citation>
    <scope>NUCLEOTIDE SEQUENCE [LARGE SCALE GENOMIC DNA]</scope>
    <source>
        <strain evidence="2 3">04SU4-P</strain>
    </source>
</reference>
<dbReference type="CDD" id="cd00093">
    <property type="entry name" value="HTH_XRE"/>
    <property type="match status" value="1"/>
</dbReference>
<proteinExistence type="predicted"/>
<dbReference type="InterPro" id="IPR001387">
    <property type="entry name" value="Cro/C1-type_HTH"/>
</dbReference>
<dbReference type="Proteomes" id="UP001271769">
    <property type="component" value="Unassembled WGS sequence"/>
</dbReference>
<organism evidence="2 3">
    <name type="scientific">Dongia rigui</name>
    <dbReference type="NCBI Taxonomy" id="940149"/>
    <lineage>
        <taxon>Bacteria</taxon>
        <taxon>Pseudomonadati</taxon>
        <taxon>Pseudomonadota</taxon>
        <taxon>Alphaproteobacteria</taxon>
        <taxon>Rhodospirillales</taxon>
        <taxon>Dongiaceae</taxon>
        <taxon>Dongia</taxon>
    </lineage>
</organism>
<accession>A0ABU5DZD6</accession>
<dbReference type="InterPro" id="IPR010982">
    <property type="entry name" value="Lambda_DNA-bd_dom_sf"/>
</dbReference>
<dbReference type="PROSITE" id="PS50943">
    <property type="entry name" value="HTH_CROC1"/>
    <property type="match status" value="1"/>
</dbReference>
<dbReference type="Gene3D" id="1.10.260.40">
    <property type="entry name" value="lambda repressor-like DNA-binding domains"/>
    <property type="match status" value="1"/>
</dbReference>
<feature type="domain" description="HTH cro/C1-type" evidence="1">
    <location>
        <begin position="28"/>
        <end position="82"/>
    </location>
</feature>
<evidence type="ECO:0000259" key="1">
    <source>
        <dbReference type="PROSITE" id="PS50943"/>
    </source>
</evidence>
<evidence type="ECO:0000313" key="2">
    <source>
        <dbReference type="EMBL" id="MDY0872691.1"/>
    </source>
</evidence>
<dbReference type="SUPFAM" id="SSF47413">
    <property type="entry name" value="lambda repressor-like DNA-binding domains"/>
    <property type="match status" value="1"/>
</dbReference>
<dbReference type="EMBL" id="JAXCLX010000002">
    <property type="protein sequence ID" value="MDY0872691.1"/>
    <property type="molecule type" value="Genomic_DNA"/>
</dbReference>
<protein>
    <submittedName>
        <fullName evidence="2">Helix-turn-helix transcriptional regulator</fullName>
    </submittedName>
</protein>
<dbReference type="Pfam" id="PF01381">
    <property type="entry name" value="HTH_3"/>
    <property type="match status" value="1"/>
</dbReference>
<dbReference type="RefSeq" id="WP_320501165.1">
    <property type="nucleotide sequence ID" value="NZ_JAXCLX010000002.1"/>
</dbReference>